<protein>
    <submittedName>
        <fullName evidence="1">Uncharacterized protein</fullName>
    </submittedName>
</protein>
<evidence type="ECO:0000313" key="1">
    <source>
        <dbReference type="EMBL" id="MFC5505173.1"/>
    </source>
</evidence>
<gene>
    <name evidence="1" type="ORF">ACFPN9_07875</name>
</gene>
<reference evidence="2" key="1">
    <citation type="journal article" date="2019" name="Int. J. Syst. Evol. Microbiol.">
        <title>The Global Catalogue of Microorganisms (GCM) 10K type strain sequencing project: providing services to taxonomists for standard genome sequencing and annotation.</title>
        <authorList>
            <consortium name="The Broad Institute Genomics Platform"/>
            <consortium name="The Broad Institute Genome Sequencing Center for Infectious Disease"/>
            <person name="Wu L."/>
            <person name="Ma J."/>
        </authorList>
    </citation>
    <scope>NUCLEOTIDE SEQUENCE [LARGE SCALE GENOMIC DNA]</scope>
    <source>
        <strain evidence="2">CCUG 43117</strain>
    </source>
</reference>
<dbReference type="Proteomes" id="UP001596060">
    <property type="component" value="Unassembled WGS sequence"/>
</dbReference>
<proteinExistence type="predicted"/>
<accession>A0ABW0NYK4</accession>
<sequence length="82" mass="8742">MTKMRAKLRVGSVIPHGANHELVTFHGVAKSDGYPADGADENNTFAKFSPSAKFDITIANPALLGAFEAGDTFYVDFTPAPK</sequence>
<keyword evidence="2" id="KW-1185">Reference proteome</keyword>
<name>A0ABW0NYK4_9HYPH</name>
<organism evidence="1 2">
    <name type="scientific">Bosea massiliensis</name>
    <dbReference type="NCBI Taxonomy" id="151419"/>
    <lineage>
        <taxon>Bacteria</taxon>
        <taxon>Pseudomonadati</taxon>
        <taxon>Pseudomonadota</taxon>
        <taxon>Alphaproteobacteria</taxon>
        <taxon>Hyphomicrobiales</taxon>
        <taxon>Boseaceae</taxon>
        <taxon>Bosea</taxon>
    </lineage>
</organism>
<evidence type="ECO:0000313" key="2">
    <source>
        <dbReference type="Proteomes" id="UP001596060"/>
    </source>
</evidence>
<dbReference type="RefSeq" id="WP_377816298.1">
    <property type="nucleotide sequence ID" value="NZ_JBHSLU010000012.1"/>
</dbReference>
<dbReference type="EMBL" id="JBHSLU010000012">
    <property type="protein sequence ID" value="MFC5505173.1"/>
    <property type="molecule type" value="Genomic_DNA"/>
</dbReference>
<comment type="caution">
    <text evidence="1">The sequence shown here is derived from an EMBL/GenBank/DDBJ whole genome shotgun (WGS) entry which is preliminary data.</text>
</comment>